<feature type="region of interest" description="Disordered" evidence="1">
    <location>
        <begin position="1"/>
        <end position="21"/>
    </location>
</feature>
<reference evidence="2" key="1">
    <citation type="submission" date="2020-05" db="EMBL/GenBank/DDBJ databases">
        <authorList>
            <person name="Chiriac C."/>
            <person name="Salcher M."/>
            <person name="Ghai R."/>
            <person name="Kavagutti S V."/>
        </authorList>
    </citation>
    <scope>NUCLEOTIDE SEQUENCE</scope>
</reference>
<proteinExistence type="predicted"/>
<name>A0A6J6ZYQ8_9ZZZZ</name>
<protein>
    <submittedName>
        <fullName evidence="2">Unannotated protein</fullName>
    </submittedName>
</protein>
<evidence type="ECO:0000256" key="1">
    <source>
        <dbReference type="SAM" id="MobiDB-lite"/>
    </source>
</evidence>
<organism evidence="2">
    <name type="scientific">freshwater metagenome</name>
    <dbReference type="NCBI Taxonomy" id="449393"/>
    <lineage>
        <taxon>unclassified sequences</taxon>
        <taxon>metagenomes</taxon>
        <taxon>ecological metagenomes</taxon>
    </lineage>
</organism>
<gene>
    <name evidence="2" type="ORF">UFOPK3197_00483</name>
</gene>
<dbReference type="EMBL" id="CAFABI010000039">
    <property type="protein sequence ID" value="CAB4825538.1"/>
    <property type="molecule type" value="Genomic_DNA"/>
</dbReference>
<dbReference type="AlphaFoldDB" id="A0A6J6ZYQ8"/>
<accession>A0A6J6ZYQ8</accession>
<evidence type="ECO:0000313" key="2">
    <source>
        <dbReference type="EMBL" id="CAB4825538.1"/>
    </source>
</evidence>
<sequence length="69" mass="7869">MIASEVIDLPEPDSPINPMREPFSRVNEIESTTFLSPNAMVRLFTSKRLMSHSCAESDQILHELRLLLN</sequence>